<gene>
    <name evidence="1" type="ORF">FO442_06370</name>
</gene>
<reference evidence="1 2" key="1">
    <citation type="submission" date="2019-07" db="EMBL/GenBank/DDBJ databases">
        <authorList>
            <person name="Huq M.A."/>
        </authorList>
    </citation>
    <scope>NUCLEOTIDE SEQUENCE [LARGE SCALE GENOMIC DNA]</scope>
    <source>
        <strain evidence="1 2">MAH-3</strain>
    </source>
</reference>
<dbReference type="EMBL" id="VLPL01000002">
    <property type="protein sequence ID" value="TSJ46781.1"/>
    <property type="molecule type" value="Genomic_DNA"/>
</dbReference>
<dbReference type="AlphaFoldDB" id="A0A556N3U3"/>
<comment type="caution">
    <text evidence="1">The sequence shown here is derived from an EMBL/GenBank/DDBJ whole genome shotgun (WGS) entry which is preliminary data.</text>
</comment>
<dbReference type="OrthoDB" id="9807496at2"/>
<organism evidence="1 2">
    <name type="scientific">Fluviicola chungangensis</name>
    <dbReference type="NCBI Taxonomy" id="2597671"/>
    <lineage>
        <taxon>Bacteria</taxon>
        <taxon>Pseudomonadati</taxon>
        <taxon>Bacteroidota</taxon>
        <taxon>Flavobacteriia</taxon>
        <taxon>Flavobacteriales</taxon>
        <taxon>Crocinitomicaceae</taxon>
        <taxon>Fluviicola</taxon>
    </lineage>
</organism>
<evidence type="ECO:0000313" key="2">
    <source>
        <dbReference type="Proteomes" id="UP000316008"/>
    </source>
</evidence>
<dbReference type="Proteomes" id="UP000316008">
    <property type="component" value="Unassembled WGS sequence"/>
</dbReference>
<evidence type="ECO:0000313" key="1">
    <source>
        <dbReference type="EMBL" id="TSJ46781.1"/>
    </source>
</evidence>
<proteinExistence type="predicted"/>
<protein>
    <submittedName>
        <fullName evidence="1">T9SS C-terminal target domain-containing protein</fullName>
    </submittedName>
</protein>
<feature type="non-terminal residue" evidence="1">
    <location>
        <position position="963"/>
    </location>
</feature>
<sequence length="963" mass="107615">MKEMRLLLVIGFLICSKALYSQSYQGIDKIKPPVQTKAASCAPANKTTYMEYNNVRAMIHTAGNLWQVPGQNFSQYEIPKNSKIMCFFTSALWLGGTDVNGQLKLAALRYRQGQDYWTGPLSNTTAEIDPSECLKYDNHFTSSKDLVRQFDAWYNAGVLDQQNGTSLQSANFPNYKVPDFIKNWPAHGDVSKGQDYNLAPFFDRDNDGNYEWEEGDYPWYDITGTKDCKTDRRVSLYGDFNMWWVMNDKGNIHTESGGEPIGMEIRAQAFAFATNDEINNMTFYNYELINRGTQTLYDTYFGVFTDGALGDPYDDYVGCDVTRGLGYFYNGDAVDGDNQGFYGYGTNPPAAGVDFFEGPYQDNDSIDNAYGIGVGEALNGIGYGDGIVDNERYGMRRFLYYINSGGGANPNQTDPTNAADYYNFLRGRWKDNTPFYYGGNGHISDPTVNPNVTCDFMFPDDTDPLGWGTDGIPQPVWTEQTANNLPYDRRFLQSAGPFILKPGAVNNITVGMVWARSAGGDPFESVKSLRLADDKAQALFENCFRVLEGPHAPELTGQELKNELILYLSNSSASNNKHEDYVEFDPFIVTSLPNADKYYRFQGYMIYQLNKSNVSVSDLEDPTKARLVAQVDIKDGVKRLVNFEFDENLQASFPVEKVKGADLGIQHTFRVTEDLFSSGDRRLINFKRYYFMAISYAYNNFKTYDPADPIALDGQKKPFLGSRKAAIGEVKVLELIPHDPAPEAMGTMHLASYGITPRITRLDGIGNGGRELQLTTASENAIVANGFKGELEYDYNGGPINVKVVDPLNVVGGYFECKFRDYVGVSGTGTAASEYKGIDTASWVVYRYDSKGGNLLDSVTSDVTIQQGNEQVVPKWGVSIEITQEKYYFPSAVASSVYLYTDPLSSSISYTDSTKQWLDFVEDDGSLSPKNWLRTGTYNPDQATECDTWSGADYLNPCCFKDE</sequence>
<keyword evidence="2" id="KW-1185">Reference proteome</keyword>
<name>A0A556N3U3_9FLAO</name>
<accession>A0A556N3U3</accession>